<name>A0ABW2IPS8_9PROT</name>
<gene>
    <name evidence="1" type="ORF">ACFQS8_15830</name>
</gene>
<evidence type="ECO:0008006" key="3">
    <source>
        <dbReference type="Google" id="ProtNLM"/>
    </source>
</evidence>
<comment type="caution">
    <text evidence="1">The sequence shown here is derived from an EMBL/GenBank/DDBJ whole genome shotgun (WGS) entry which is preliminary data.</text>
</comment>
<protein>
    <recommendedName>
        <fullName evidence="3">Nucleotidyl transferase AbiEii toxin, Type IV TA system</fullName>
    </recommendedName>
</protein>
<organism evidence="1 2">
    <name type="scientific">Hirschia litorea</name>
    <dbReference type="NCBI Taxonomy" id="1199156"/>
    <lineage>
        <taxon>Bacteria</taxon>
        <taxon>Pseudomonadati</taxon>
        <taxon>Pseudomonadota</taxon>
        <taxon>Alphaproteobacteria</taxon>
        <taxon>Hyphomonadales</taxon>
        <taxon>Hyphomonadaceae</taxon>
        <taxon>Hirschia</taxon>
    </lineage>
</organism>
<reference evidence="2" key="1">
    <citation type="journal article" date="2019" name="Int. J. Syst. Evol. Microbiol.">
        <title>The Global Catalogue of Microorganisms (GCM) 10K type strain sequencing project: providing services to taxonomists for standard genome sequencing and annotation.</title>
        <authorList>
            <consortium name="The Broad Institute Genomics Platform"/>
            <consortium name="The Broad Institute Genome Sequencing Center for Infectious Disease"/>
            <person name="Wu L."/>
            <person name="Ma J."/>
        </authorList>
    </citation>
    <scope>NUCLEOTIDE SEQUENCE [LARGE SCALE GENOMIC DNA]</scope>
    <source>
        <strain evidence="2">CCUG 51308</strain>
    </source>
</reference>
<keyword evidence="2" id="KW-1185">Reference proteome</keyword>
<dbReference type="EMBL" id="JBHTBR010000009">
    <property type="protein sequence ID" value="MFC7293092.1"/>
    <property type="molecule type" value="Genomic_DNA"/>
</dbReference>
<dbReference type="RefSeq" id="WP_382169198.1">
    <property type="nucleotide sequence ID" value="NZ_JBHTBR010000009.1"/>
</dbReference>
<dbReference type="Proteomes" id="UP001596492">
    <property type="component" value="Unassembled WGS sequence"/>
</dbReference>
<accession>A0ABW2IPS8</accession>
<evidence type="ECO:0000313" key="2">
    <source>
        <dbReference type="Proteomes" id="UP001596492"/>
    </source>
</evidence>
<evidence type="ECO:0000313" key="1">
    <source>
        <dbReference type="EMBL" id="MFC7293092.1"/>
    </source>
</evidence>
<proteinExistence type="predicted"/>
<sequence>MTNHNPQLIEMVTQVATALGDDLLQKTVFVGGATTGLFVTDDFALSQVRLTDDVDLIVDVIGYGQWANLQALLRTKGFKESTDSDVICRMVLNGLNVDFMPDDEKVLGFSNRWYALGLKSAEAYQLDAELSIRILTPSLFIATKLEAYLGRGADDLVMSHDLEDILVVLDGRKELMGEIQNAPTEIREYISTQFQKLLAHDQFRDAVEGNMRGNTDRTKLVYERMRKVIETSN</sequence>